<dbReference type="Proteomes" id="UP000248012">
    <property type="component" value="Unassembled WGS sequence"/>
</dbReference>
<keyword evidence="1" id="KW-0812">Transmembrane</keyword>
<protein>
    <recommendedName>
        <fullName evidence="4">HupE / UreJ protein</fullName>
    </recommendedName>
</protein>
<proteinExistence type="predicted"/>
<organism evidence="2 3">
    <name type="scientific">Litorivita pollutaquae</name>
    <dbReference type="NCBI Taxonomy" id="2200892"/>
    <lineage>
        <taxon>Bacteria</taxon>
        <taxon>Pseudomonadati</taxon>
        <taxon>Pseudomonadota</taxon>
        <taxon>Alphaproteobacteria</taxon>
        <taxon>Rhodobacterales</taxon>
        <taxon>Paracoccaceae</taxon>
        <taxon>Litorivita</taxon>
    </lineage>
</organism>
<evidence type="ECO:0000313" key="3">
    <source>
        <dbReference type="Proteomes" id="UP000248012"/>
    </source>
</evidence>
<dbReference type="EMBL" id="QFVT01000003">
    <property type="protein sequence ID" value="PYC48322.1"/>
    <property type="molecule type" value="Genomic_DNA"/>
</dbReference>
<feature type="transmembrane region" description="Helical" evidence="1">
    <location>
        <begin position="292"/>
        <end position="310"/>
    </location>
</feature>
<feature type="transmembrane region" description="Helical" evidence="1">
    <location>
        <begin position="210"/>
        <end position="228"/>
    </location>
</feature>
<evidence type="ECO:0008006" key="4">
    <source>
        <dbReference type="Google" id="ProtNLM"/>
    </source>
</evidence>
<keyword evidence="3" id="KW-1185">Reference proteome</keyword>
<comment type="caution">
    <text evidence="2">The sequence shown here is derived from an EMBL/GenBank/DDBJ whole genome shotgun (WGS) entry which is preliminary data.</text>
</comment>
<keyword evidence="1" id="KW-0472">Membrane</keyword>
<dbReference type="OrthoDB" id="9808870at2"/>
<dbReference type="RefSeq" id="WP_110795056.1">
    <property type="nucleotide sequence ID" value="NZ_KZ826482.1"/>
</dbReference>
<name>A0A2V4N333_9RHOB</name>
<feature type="transmembrane region" description="Helical" evidence="1">
    <location>
        <begin position="235"/>
        <end position="258"/>
    </location>
</feature>
<evidence type="ECO:0000313" key="2">
    <source>
        <dbReference type="EMBL" id="PYC48322.1"/>
    </source>
</evidence>
<dbReference type="AlphaFoldDB" id="A0A2V4N333"/>
<sequence length="381" mass="40102">MLTGIPAKSRGALAVAGFVMGVLTGGGAALAHEVSPSVADIEIQAGVLQMRLRINPEALIAGINLDVVSDTNEAVQANDYDVLRALPPEALNARIKAHWPQLAHGVAVLIDGADAPLTLDEIVIEDPGSEEVARAATLRLTGDVPPRAKAMQLSWGAGYGTLILRQAGVDAPYTGTLSGGQISPEIALSGGSAIGGWSAFGQYIPVGFEHILPLGLDHILFVLGLFFLSVRLRPLLWQVSAFTLAHTVTLALGAMGWVNVPGTIVEPLIAASIVYVALENVFLGHLTRFRPVVIFGFGLLHGLGFASVLGEFGLPDGQFVPALIGFNVGVELGQLTVIALAFLVVGAWFRDKPWYQARIATPASLVIAAVGAYWFVERVFV</sequence>
<reference evidence="2 3" key="1">
    <citation type="submission" date="2018-05" db="EMBL/GenBank/DDBJ databases">
        <title>Oceanovita maritima gen. nov., sp. nov., a marine bacterium in the family Rhodobacteraceae isolated from surface seawater of Lundu port Xiamen, China.</title>
        <authorList>
            <person name="Hetharua B.H."/>
            <person name="Min D."/>
            <person name="Liao H."/>
            <person name="Tian Y."/>
        </authorList>
    </citation>
    <scope>NUCLEOTIDE SEQUENCE [LARGE SCALE GENOMIC DNA]</scope>
    <source>
        <strain evidence="2 3">FSX-11</strain>
    </source>
</reference>
<evidence type="ECO:0000256" key="1">
    <source>
        <dbReference type="SAM" id="Phobius"/>
    </source>
</evidence>
<feature type="transmembrane region" description="Helical" evidence="1">
    <location>
        <begin position="357"/>
        <end position="376"/>
    </location>
</feature>
<dbReference type="Pfam" id="PF13795">
    <property type="entry name" value="HupE_UreJ_2"/>
    <property type="match status" value="1"/>
</dbReference>
<feature type="transmembrane region" description="Helical" evidence="1">
    <location>
        <begin position="264"/>
        <end position="283"/>
    </location>
</feature>
<gene>
    <name evidence="2" type="ORF">DI396_04830</name>
</gene>
<accession>A0A2V4N333</accession>
<keyword evidence="1" id="KW-1133">Transmembrane helix</keyword>
<dbReference type="InterPro" id="IPR032809">
    <property type="entry name" value="Put_HupE_UreJ"/>
</dbReference>
<feature type="transmembrane region" description="Helical" evidence="1">
    <location>
        <begin position="322"/>
        <end position="345"/>
    </location>
</feature>